<reference evidence="2 3" key="1">
    <citation type="submission" date="2020-11" db="EMBL/GenBank/DDBJ databases">
        <title>Fusibacter basophilias sp. nov.</title>
        <authorList>
            <person name="Qiu D."/>
        </authorList>
    </citation>
    <scope>NUCLEOTIDE SEQUENCE [LARGE SCALE GENOMIC DNA]</scope>
    <source>
        <strain evidence="2 3">Q10-2</strain>
    </source>
</reference>
<sequence length="140" mass="16369">MRRKKKVMVCVTQQKSCERLIDYGASLISSEHDELHVVHVVKENWKFFGQLKEEDALEYLFDVSKNHHASLSVIKAKDIEKTLSEYAEKHKINSIIMGESFEKDEQQNMISRLQEKTKVKVNFQIVPVDFDDEKNVISLE</sequence>
<dbReference type="InterPro" id="IPR014729">
    <property type="entry name" value="Rossmann-like_a/b/a_fold"/>
</dbReference>
<organism evidence="2 3">
    <name type="scientific">Fusibacter ferrireducens</name>
    <dbReference type="NCBI Taxonomy" id="2785058"/>
    <lineage>
        <taxon>Bacteria</taxon>
        <taxon>Bacillati</taxon>
        <taxon>Bacillota</taxon>
        <taxon>Clostridia</taxon>
        <taxon>Eubacteriales</taxon>
        <taxon>Eubacteriales Family XII. Incertae Sedis</taxon>
        <taxon>Fusibacter</taxon>
    </lineage>
</organism>
<dbReference type="Pfam" id="PF00582">
    <property type="entry name" value="Usp"/>
    <property type="match status" value="1"/>
</dbReference>
<dbReference type="Gene3D" id="3.40.50.620">
    <property type="entry name" value="HUPs"/>
    <property type="match status" value="1"/>
</dbReference>
<dbReference type="EMBL" id="JADKNH010000019">
    <property type="protein sequence ID" value="MBF4695700.1"/>
    <property type="molecule type" value="Genomic_DNA"/>
</dbReference>
<evidence type="ECO:0000259" key="1">
    <source>
        <dbReference type="Pfam" id="PF00582"/>
    </source>
</evidence>
<feature type="domain" description="UspA" evidence="1">
    <location>
        <begin position="5"/>
        <end position="99"/>
    </location>
</feature>
<dbReference type="SUPFAM" id="SSF52402">
    <property type="entry name" value="Adenine nucleotide alpha hydrolases-like"/>
    <property type="match status" value="1"/>
</dbReference>
<dbReference type="RefSeq" id="WP_194703939.1">
    <property type="nucleotide sequence ID" value="NZ_JADKNH010000019.1"/>
</dbReference>
<protein>
    <submittedName>
        <fullName evidence="2">Universal stress protein</fullName>
    </submittedName>
</protein>
<dbReference type="Proteomes" id="UP000614200">
    <property type="component" value="Unassembled WGS sequence"/>
</dbReference>
<accession>A0ABS0A0M3</accession>
<gene>
    <name evidence="2" type="ORF">ISU02_21605</name>
</gene>
<evidence type="ECO:0000313" key="3">
    <source>
        <dbReference type="Proteomes" id="UP000614200"/>
    </source>
</evidence>
<comment type="caution">
    <text evidence="2">The sequence shown here is derived from an EMBL/GenBank/DDBJ whole genome shotgun (WGS) entry which is preliminary data.</text>
</comment>
<evidence type="ECO:0000313" key="2">
    <source>
        <dbReference type="EMBL" id="MBF4695700.1"/>
    </source>
</evidence>
<proteinExistence type="predicted"/>
<name>A0ABS0A0M3_9FIRM</name>
<keyword evidence="3" id="KW-1185">Reference proteome</keyword>
<dbReference type="InterPro" id="IPR006016">
    <property type="entry name" value="UspA"/>
</dbReference>